<dbReference type="RefSeq" id="WP_380680618.1">
    <property type="nucleotide sequence ID" value="NZ_CP173186.1"/>
</dbReference>
<proteinExistence type="predicted"/>
<reference evidence="1 2" key="1">
    <citation type="submission" date="2024-09" db="EMBL/GenBank/DDBJ databases">
        <authorList>
            <person name="Sun Q."/>
            <person name="Mori K."/>
        </authorList>
    </citation>
    <scope>NUCLEOTIDE SEQUENCE [LARGE SCALE GENOMIC DNA]</scope>
    <source>
        <strain evidence="1 2">CCM 8626</strain>
    </source>
</reference>
<accession>A0ABV6EK82</accession>
<evidence type="ECO:0000313" key="1">
    <source>
        <dbReference type="EMBL" id="MFC0229414.1"/>
    </source>
</evidence>
<organism evidence="1 2">
    <name type="scientific">Serratia aquatilis</name>
    <dbReference type="NCBI Taxonomy" id="1737515"/>
    <lineage>
        <taxon>Bacteria</taxon>
        <taxon>Pseudomonadati</taxon>
        <taxon>Pseudomonadota</taxon>
        <taxon>Gammaproteobacteria</taxon>
        <taxon>Enterobacterales</taxon>
        <taxon>Yersiniaceae</taxon>
        <taxon>Serratia</taxon>
    </lineage>
</organism>
<dbReference type="Proteomes" id="UP001589792">
    <property type="component" value="Unassembled WGS sequence"/>
</dbReference>
<dbReference type="InterPro" id="IPR032349">
    <property type="entry name" value="DUF4865"/>
</dbReference>
<evidence type="ECO:0000313" key="2">
    <source>
        <dbReference type="Proteomes" id="UP001589792"/>
    </source>
</evidence>
<keyword evidence="2" id="KW-1185">Reference proteome</keyword>
<gene>
    <name evidence="1" type="ORF">ACFFJ3_23440</name>
</gene>
<dbReference type="Pfam" id="PF16157">
    <property type="entry name" value="DUF4865"/>
    <property type="match status" value="1"/>
</dbReference>
<name>A0ABV6EK82_9GAMM</name>
<comment type="caution">
    <text evidence="1">The sequence shown here is derived from an EMBL/GenBank/DDBJ whole genome shotgun (WGS) entry which is preliminary data.</text>
</comment>
<dbReference type="EMBL" id="JBHLXG010000038">
    <property type="protein sequence ID" value="MFC0229414.1"/>
    <property type="molecule type" value="Genomic_DNA"/>
</dbReference>
<sequence length="190" mass="22036">MIAMQYRFTLPADYYMNIIRHRIADFGHLMDAHRQLIFKAYLYALKGEQSMENTYAPFYLWNSNQGMSDFVCGSGFRGVSQAFGWPRVDCWLPWLVQIDRQGLTDAHFATSEYQPILPHCDLSLLRSQQQANPLALASIVAFNPTSWHLMHFHLWREKPELTNNRTQCYQVGHISAPLDNSLLPQTGERL</sequence>
<protein>
    <submittedName>
        <fullName evidence="1">DUF4865 family protein</fullName>
    </submittedName>
</protein>